<dbReference type="SUPFAM" id="SSF52172">
    <property type="entry name" value="CheY-like"/>
    <property type="match status" value="1"/>
</dbReference>
<proteinExistence type="predicted"/>
<dbReference type="PANTHER" id="PTHR44591">
    <property type="entry name" value="STRESS RESPONSE REGULATOR PROTEIN 1"/>
    <property type="match status" value="1"/>
</dbReference>
<reference evidence="5" key="1">
    <citation type="submission" date="2020-07" db="EMBL/GenBank/DDBJ databases">
        <title>Huge and variable diversity of episymbiotic CPR bacteria and DPANN archaea in groundwater ecosystems.</title>
        <authorList>
            <person name="He C.Y."/>
            <person name="Keren R."/>
            <person name="Whittaker M."/>
            <person name="Farag I.F."/>
            <person name="Doudna J."/>
            <person name="Cate J.H.D."/>
            <person name="Banfield J.F."/>
        </authorList>
    </citation>
    <scope>NUCLEOTIDE SEQUENCE</scope>
    <source>
        <strain evidence="5">NC_groundwater_193_Ag_S-0.1um_51_7</strain>
    </source>
</reference>
<dbReference type="SMART" id="SM00448">
    <property type="entry name" value="REC"/>
    <property type="match status" value="1"/>
</dbReference>
<evidence type="ECO:0000313" key="5">
    <source>
        <dbReference type="EMBL" id="MBI2096931.1"/>
    </source>
</evidence>
<keyword evidence="1 3" id="KW-0597">Phosphoprotein</keyword>
<sequence length="128" mass="14181">MNSAAPTKVLIIDDDPYILEMYLLKFKEAGFDVMTGSDGKEAIEKTASFAPDVLLLDIVMPVYDGFEVLRRLVEGGKLGKTKAVMLTNLGQREDIERGMKLGASEYIVKAHFTPSEVVEKVNQLLSKK</sequence>
<accession>A0A931SCP7</accession>
<evidence type="ECO:0000256" key="3">
    <source>
        <dbReference type="PROSITE-ProRule" id="PRU00169"/>
    </source>
</evidence>
<evidence type="ECO:0000256" key="1">
    <source>
        <dbReference type="ARBA" id="ARBA00022553"/>
    </source>
</evidence>
<dbReference type="CDD" id="cd17574">
    <property type="entry name" value="REC_OmpR"/>
    <property type="match status" value="1"/>
</dbReference>
<dbReference type="Pfam" id="PF00072">
    <property type="entry name" value="Response_reg"/>
    <property type="match status" value="1"/>
</dbReference>
<keyword evidence="2" id="KW-0902">Two-component regulatory system</keyword>
<dbReference type="Proteomes" id="UP000724148">
    <property type="component" value="Unassembled WGS sequence"/>
</dbReference>
<feature type="modified residue" description="4-aspartylphosphate" evidence="3">
    <location>
        <position position="57"/>
    </location>
</feature>
<dbReference type="AlphaFoldDB" id="A0A931SCP7"/>
<name>A0A931SCP7_9BACT</name>
<comment type="caution">
    <text evidence="5">The sequence shown here is derived from an EMBL/GenBank/DDBJ whole genome shotgun (WGS) entry which is preliminary data.</text>
</comment>
<protein>
    <submittedName>
        <fullName evidence="5">Response regulator</fullName>
    </submittedName>
</protein>
<evidence type="ECO:0000256" key="2">
    <source>
        <dbReference type="ARBA" id="ARBA00023012"/>
    </source>
</evidence>
<dbReference type="InterPro" id="IPR001789">
    <property type="entry name" value="Sig_transdc_resp-reg_receiver"/>
</dbReference>
<evidence type="ECO:0000259" key="4">
    <source>
        <dbReference type="PROSITE" id="PS50110"/>
    </source>
</evidence>
<organism evidence="5 6">
    <name type="scientific">Candidatus Sungiibacteriota bacterium</name>
    <dbReference type="NCBI Taxonomy" id="2750080"/>
    <lineage>
        <taxon>Bacteria</taxon>
        <taxon>Candidatus Sungiibacteriota</taxon>
    </lineage>
</organism>
<dbReference type="GO" id="GO:0000160">
    <property type="term" value="P:phosphorelay signal transduction system"/>
    <property type="evidence" value="ECO:0007669"/>
    <property type="project" value="UniProtKB-KW"/>
</dbReference>
<evidence type="ECO:0000313" key="6">
    <source>
        <dbReference type="Proteomes" id="UP000724148"/>
    </source>
</evidence>
<feature type="domain" description="Response regulatory" evidence="4">
    <location>
        <begin position="8"/>
        <end position="125"/>
    </location>
</feature>
<dbReference type="InterPro" id="IPR011006">
    <property type="entry name" value="CheY-like_superfamily"/>
</dbReference>
<dbReference type="InterPro" id="IPR050595">
    <property type="entry name" value="Bact_response_regulator"/>
</dbReference>
<gene>
    <name evidence="5" type="ORF">HYT40_02130</name>
</gene>
<dbReference type="PANTHER" id="PTHR44591:SF14">
    <property type="entry name" value="PROTEIN PILG"/>
    <property type="match status" value="1"/>
</dbReference>
<dbReference type="EMBL" id="JACOZA010000056">
    <property type="protein sequence ID" value="MBI2096931.1"/>
    <property type="molecule type" value="Genomic_DNA"/>
</dbReference>
<dbReference type="PROSITE" id="PS50110">
    <property type="entry name" value="RESPONSE_REGULATORY"/>
    <property type="match status" value="1"/>
</dbReference>
<dbReference type="Gene3D" id="3.40.50.2300">
    <property type="match status" value="1"/>
</dbReference>